<reference evidence="2 3" key="1">
    <citation type="journal article" date="2012" name="J. Bacteriol.">
        <title>Genome Sequence of the Filamentous Bacterium Fibrisoma limi BUZ 3T.</title>
        <authorList>
            <person name="Filippini M."/>
            <person name="Qi W."/>
            <person name="Jaenicke S."/>
            <person name="Goesmann A."/>
            <person name="Smits T.H."/>
            <person name="Bagheri H.C."/>
        </authorList>
    </citation>
    <scope>NUCLEOTIDE SEQUENCE [LARGE SCALE GENOMIC DNA]</scope>
    <source>
        <strain evidence="3">BUZ 3T</strain>
    </source>
</reference>
<dbReference type="EMBL" id="CAIT01000007">
    <property type="protein sequence ID" value="CCH54956.1"/>
    <property type="molecule type" value="Genomic_DNA"/>
</dbReference>
<dbReference type="Gene3D" id="3.10.450.40">
    <property type="match status" value="1"/>
</dbReference>
<accession>I2GM30</accession>
<dbReference type="Proteomes" id="UP000009309">
    <property type="component" value="Unassembled WGS sequence"/>
</dbReference>
<protein>
    <recommendedName>
        <fullName evidence="1">IraD/Gp25-like domain-containing protein</fullName>
    </recommendedName>
</protein>
<dbReference type="SUPFAM" id="SSF160719">
    <property type="entry name" value="gpW/gp25-like"/>
    <property type="match status" value="1"/>
</dbReference>
<organism evidence="2 3">
    <name type="scientific">Fibrisoma limi BUZ 3</name>
    <dbReference type="NCBI Taxonomy" id="1185876"/>
    <lineage>
        <taxon>Bacteria</taxon>
        <taxon>Pseudomonadati</taxon>
        <taxon>Bacteroidota</taxon>
        <taxon>Cytophagia</taxon>
        <taxon>Cytophagales</taxon>
        <taxon>Spirosomataceae</taxon>
        <taxon>Fibrisoma</taxon>
    </lineage>
</organism>
<evidence type="ECO:0000313" key="3">
    <source>
        <dbReference type="Proteomes" id="UP000009309"/>
    </source>
</evidence>
<dbReference type="Pfam" id="PF04965">
    <property type="entry name" value="GPW_gp25"/>
    <property type="match status" value="1"/>
</dbReference>
<feature type="domain" description="IraD/Gp25-like" evidence="1">
    <location>
        <begin position="34"/>
        <end position="133"/>
    </location>
</feature>
<dbReference type="RefSeq" id="WP_009283532.1">
    <property type="nucleotide sequence ID" value="NZ_CAIT01000007.1"/>
</dbReference>
<evidence type="ECO:0000313" key="2">
    <source>
        <dbReference type="EMBL" id="CCH54956.1"/>
    </source>
</evidence>
<dbReference type="eggNOG" id="COG3518">
    <property type="taxonomic scope" value="Bacteria"/>
</dbReference>
<proteinExistence type="predicted"/>
<dbReference type="AlphaFoldDB" id="I2GM30"/>
<keyword evidence="3" id="KW-1185">Reference proteome</keyword>
<dbReference type="STRING" id="1185876.BN8_04180"/>
<evidence type="ECO:0000259" key="1">
    <source>
        <dbReference type="Pfam" id="PF04965"/>
    </source>
</evidence>
<dbReference type="InterPro" id="IPR007048">
    <property type="entry name" value="IraD/Gp25-like"/>
</dbReference>
<comment type="caution">
    <text evidence="2">The sequence shown here is derived from an EMBL/GenBank/DDBJ whole genome shotgun (WGS) entry which is preliminary data.</text>
</comment>
<gene>
    <name evidence="2" type="ORF">BN8_04180</name>
</gene>
<name>I2GM30_9BACT</name>
<sequence>MPDDYYRLPLRLDLLVRGADLRQDPRLAREVNCSLEESIHSHVYLIVTTKFKEARYDPLFGCTIWDDDFQMGNDSSNNGYWTDRVKASIRDAIRRYEKRLERIGVEVDLDRDGSTDAHKRLLVTVTAEIRKSNHRPFEFRHELMIAPFIAKRS</sequence>
<dbReference type="OrthoDB" id="1161413at2"/>